<dbReference type="InterPro" id="IPR036770">
    <property type="entry name" value="Ankyrin_rpt-contain_sf"/>
</dbReference>
<evidence type="ECO:0000256" key="2">
    <source>
        <dbReference type="ARBA" id="ARBA00023043"/>
    </source>
</evidence>
<accession>A0A2P5I5Y6</accession>
<dbReference type="SUPFAM" id="SSF48403">
    <property type="entry name" value="Ankyrin repeat"/>
    <property type="match status" value="1"/>
</dbReference>
<evidence type="ECO:0000256" key="3">
    <source>
        <dbReference type="PROSITE-ProRule" id="PRU00023"/>
    </source>
</evidence>
<dbReference type="EMBL" id="MAVT02000231">
    <property type="protein sequence ID" value="POS77901.1"/>
    <property type="molecule type" value="Genomic_DNA"/>
</dbReference>
<dbReference type="InterPro" id="IPR002110">
    <property type="entry name" value="Ankyrin_rpt"/>
</dbReference>
<dbReference type="PROSITE" id="PS50088">
    <property type="entry name" value="ANK_REPEAT"/>
    <property type="match status" value="2"/>
</dbReference>
<dbReference type="SUPFAM" id="SSF81383">
    <property type="entry name" value="F-box domain"/>
    <property type="match status" value="1"/>
</dbReference>
<dbReference type="PANTHER" id="PTHR24173:SF74">
    <property type="entry name" value="ANKYRIN REPEAT DOMAIN-CONTAINING PROTEIN 16"/>
    <property type="match status" value="1"/>
</dbReference>
<dbReference type="OrthoDB" id="539213at2759"/>
<dbReference type="STRING" id="158607.A0A2P5I5Y6"/>
<dbReference type="CDD" id="cd09917">
    <property type="entry name" value="F-box_SF"/>
    <property type="match status" value="1"/>
</dbReference>
<feature type="compositionally biased region" description="Polar residues" evidence="4">
    <location>
        <begin position="563"/>
        <end position="573"/>
    </location>
</feature>
<comment type="caution">
    <text evidence="5">The sequence shown here is derived from an EMBL/GenBank/DDBJ whole genome shotgun (WGS) entry which is preliminary data.</text>
</comment>
<feature type="compositionally biased region" description="Basic residues" evidence="4">
    <location>
        <begin position="596"/>
        <end position="607"/>
    </location>
</feature>
<name>A0A2P5I5Y6_DIAHE</name>
<dbReference type="PROSITE" id="PS50297">
    <property type="entry name" value="ANK_REP_REGION"/>
    <property type="match status" value="2"/>
</dbReference>
<feature type="repeat" description="ANK" evidence="3">
    <location>
        <begin position="265"/>
        <end position="297"/>
    </location>
</feature>
<dbReference type="Pfam" id="PF12796">
    <property type="entry name" value="Ank_2"/>
    <property type="match status" value="1"/>
</dbReference>
<protein>
    <submittedName>
        <fullName evidence="5">Uncharacterized protein</fullName>
    </submittedName>
</protein>
<feature type="compositionally biased region" description="Basic and acidic residues" evidence="4">
    <location>
        <begin position="547"/>
        <end position="556"/>
    </location>
</feature>
<feature type="region of interest" description="Disordered" evidence="4">
    <location>
        <begin position="496"/>
        <end position="607"/>
    </location>
</feature>
<dbReference type="Proteomes" id="UP000094444">
    <property type="component" value="Unassembled WGS sequence"/>
</dbReference>
<evidence type="ECO:0000256" key="1">
    <source>
        <dbReference type="ARBA" id="ARBA00022737"/>
    </source>
</evidence>
<dbReference type="Pfam" id="PF13637">
    <property type="entry name" value="Ank_4"/>
    <property type="match status" value="1"/>
</dbReference>
<dbReference type="InterPro" id="IPR036047">
    <property type="entry name" value="F-box-like_dom_sf"/>
</dbReference>
<proteinExistence type="predicted"/>
<sequence>MALITELPVELLWQILGYCGGSSQELGSLSRCSRYLHWAAFDHLFNNAFQRRCKTDVPRRVFMGLVLHAIKCDSQHIAQWLCYYELSNELNGLIPSDSDLTKSLTYLHLSIIGDAPRVASYLVKYGTDVWEGGGDYPDITPLYLSIANPRGTTNLDAALRIACSYALPKTCQYLLTRGADPNSLSRFGLAAIHLAVRKRLPWRNFEGLARCINGEDSSVYDWGESLIRTVEVLLRFGADTNLRSNTLRQHLCGPKCWGSPDCEHRGQAVLHYACGGAPEKVVSLLIKNGADSKATDNDGYLPLFSALCQDNNSVALQLLQDDIDPTNLVVVQSHQSTALHIACRFACVEVVSFLLEHGADVNATDVFGRTPLHELLGQSRPELEDRVVEILPHLDDYGAVADIRAQRGPTARQMAKAHPFSTVRRYFNPVDNHGRGSESFQVQRSTWRGSSAEVTRPEIHSCESFPLLSRLPPQAGQDGSRQAHMPGSMWLDKKKTVQLRGPPPPQPARYHRSNKLRESGSRKRATGFGWVAGHGNGGKPSPAVAVRGKEDSRVSESAKFWSTFGSSRQNQIPKNLGQAREDRKENKQDGVPDRGKRGKKWAPLKLY</sequence>
<feature type="compositionally biased region" description="Basic and acidic residues" evidence="4">
    <location>
        <begin position="579"/>
        <end position="595"/>
    </location>
</feature>
<feature type="repeat" description="ANK" evidence="3">
    <location>
        <begin position="334"/>
        <end position="366"/>
    </location>
</feature>
<dbReference type="Gene3D" id="1.25.40.20">
    <property type="entry name" value="Ankyrin repeat-containing domain"/>
    <property type="match status" value="1"/>
</dbReference>
<evidence type="ECO:0000313" key="5">
    <source>
        <dbReference type="EMBL" id="POS77901.1"/>
    </source>
</evidence>
<gene>
    <name evidence="5" type="ORF">DHEL01_v203716</name>
</gene>
<keyword evidence="1" id="KW-0677">Repeat</keyword>
<evidence type="ECO:0000313" key="6">
    <source>
        <dbReference type="Proteomes" id="UP000094444"/>
    </source>
</evidence>
<reference evidence="5" key="1">
    <citation type="submission" date="2017-09" db="EMBL/GenBank/DDBJ databases">
        <title>Polyketide synthases of a Diaporthe helianthi virulent isolate.</title>
        <authorList>
            <person name="Baroncelli R."/>
        </authorList>
    </citation>
    <scope>NUCLEOTIDE SEQUENCE [LARGE SCALE GENOMIC DNA]</scope>
    <source>
        <strain evidence="5">7/96</strain>
    </source>
</reference>
<organism evidence="5 6">
    <name type="scientific">Diaporthe helianthi</name>
    <dbReference type="NCBI Taxonomy" id="158607"/>
    <lineage>
        <taxon>Eukaryota</taxon>
        <taxon>Fungi</taxon>
        <taxon>Dikarya</taxon>
        <taxon>Ascomycota</taxon>
        <taxon>Pezizomycotina</taxon>
        <taxon>Sordariomycetes</taxon>
        <taxon>Sordariomycetidae</taxon>
        <taxon>Diaporthales</taxon>
        <taxon>Diaporthaceae</taxon>
        <taxon>Diaporthe</taxon>
    </lineage>
</organism>
<keyword evidence="6" id="KW-1185">Reference proteome</keyword>
<dbReference type="SMART" id="SM00248">
    <property type="entry name" value="ANK"/>
    <property type="match status" value="7"/>
</dbReference>
<evidence type="ECO:0000256" key="4">
    <source>
        <dbReference type="SAM" id="MobiDB-lite"/>
    </source>
</evidence>
<keyword evidence="2 3" id="KW-0040">ANK repeat</keyword>
<dbReference type="PANTHER" id="PTHR24173">
    <property type="entry name" value="ANKYRIN REPEAT CONTAINING"/>
    <property type="match status" value="1"/>
</dbReference>
<dbReference type="InParanoid" id="A0A2P5I5Y6"/>
<dbReference type="AlphaFoldDB" id="A0A2P5I5Y6"/>